<evidence type="ECO:0000256" key="5">
    <source>
        <dbReference type="ARBA" id="ARBA00022989"/>
    </source>
</evidence>
<feature type="transmembrane region" description="Helical" evidence="8">
    <location>
        <begin position="90"/>
        <end position="112"/>
    </location>
</feature>
<keyword evidence="11" id="KW-1185">Reference proteome</keyword>
<organism evidence="10 11">
    <name type="scientific">Novosphingobium album</name>
    <name type="common">ex Liu et al. 2023</name>
    <dbReference type="NCBI Taxonomy" id="3031130"/>
    <lineage>
        <taxon>Bacteria</taxon>
        <taxon>Pseudomonadati</taxon>
        <taxon>Pseudomonadota</taxon>
        <taxon>Alphaproteobacteria</taxon>
        <taxon>Sphingomonadales</taxon>
        <taxon>Sphingomonadaceae</taxon>
        <taxon>Novosphingobium</taxon>
    </lineage>
</organism>
<keyword evidence="6 8" id="KW-0472">Membrane</keyword>
<keyword evidence="3" id="KW-0997">Cell inner membrane</keyword>
<evidence type="ECO:0000313" key="11">
    <source>
        <dbReference type="Proteomes" id="UP001216253"/>
    </source>
</evidence>
<gene>
    <name evidence="10" type="ORF">PYV00_15100</name>
</gene>
<feature type="transmembrane region" description="Helical" evidence="8">
    <location>
        <begin position="12"/>
        <end position="30"/>
    </location>
</feature>
<evidence type="ECO:0000256" key="1">
    <source>
        <dbReference type="ARBA" id="ARBA00004651"/>
    </source>
</evidence>
<evidence type="ECO:0000256" key="2">
    <source>
        <dbReference type="ARBA" id="ARBA00022475"/>
    </source>
</evidence>
<evidence type="ECO:0000256" key="8">
    <source>
        <dbReference type="SAM" id="Phobius"/>
    </source>
</evidence>
<feature type="transmembrane region" description="Helical" evidence="8">
    <location>
        <begin position="132"/>
        <end position="154"/>
    </location>
</feature>
<sequence>MIAGLIAAAPHVAHQALFGAIAAVGFGVLFNIGPGNLVRCALLGAVALSVRTMGQNAGWSLEAATFVAALTTACAVYLGGPQRGQAPNALSIAGCIAMVPGAFFINALLGFLSLTSLPPEEASLTIATSLTALLRVIFTLGAMGAGLTIPAQLARHRGF</sequence>
<feature type="transmembrane region" description="Helical" evidence="8">
    <location>
        <begin position="59"/>
        <end position="78"/>
    </location>
</feature>
<protein>
    <submittedName>
        <fullName evidence="10">Threonine/serine exporter family protein</fullName>
    </submittedName>
</protein>
<dbReference type="EMBL" id="JARESE010000050">
    <property type="protein sequence ID" value="MDE8653033.1"/>
    <property type="molecule type" value="Genomic_DNA"/>
</dbReference>
<evidence type="ECO:0000256" key="3">
    <source>
        <dbReference type="ARBA" id="ARBA00022519"/>
    </source>
</evidence>
<accession>A0ABT5WSK8</accession>
<evidence type="ECO:0000313" key="10">
    <source>
        <dbReference type="EMBL" id="MDE8653033.1"/>
    </source>
</evidence>
<dbReference type="Pfam" id="PF12821">
    <property type="entry name" value="ThrE_2"/>
    <property type="match status" value="1"/>
</dbReference>
<comment type="caution">
    <text evidence="10">The sequence shown here is derived from an EMBL/GenBank/DDBJ whole genome shotgun (WGS) entry which is preliminary data.</text>
</comment>
<reference evidence="10 11" key="1">
    <citation type="submission" date="2023-03" db="EMBL/GenBank/DDBJ databases">
        <title>NovoSphingobium album sp. nov. isolated from polycyclic aromatic hydrocarbons- and heavy-metal polluted soil.</title>
        <authorList>
            <person name="Liu Z."/>
            <person name="Wang K."/>
        </authorList>
    </citation>
    <scope>NUCLEOTIDE SEQUENCE [LARGE SCALE GENOMIC DNA]</scope>
    <source>
        <strain evidence="10 11">H3SJ31-1</strain>
    </source>
</reference>
<keyword evidence="5 8" id="KW-1133">Transmembrane helix</keyword>
<dbReference type="RefSeq" id="WP_275229137.1">
    <property type="nucleotide sequence ID" value="NZ_JARESE010000050.1"/>
</dbReference>
<feature type="domain" description="Threonine/Serine exporter ThrE" evidence="9">
    <location>
        <begin position="15"/>
        <end position="150"/>
    </location>
</feature>
<dbReference type="InterPro" id="IPR024528">
    <property type="entry name" value="ThrE_2"/>
</dbReference>
<keyword evidence="2" id="KW-1003">Cell membrane</keyword>
<name>A0ABT5WSK8_9SPHN</name>
<comment type="similarity">
    <text evidence="7">Belongs to the ThrE exporter (TC 2.A.79) family.</text>
</comment>
<dbReference type="PANTHER" id="PTHR34390">
    <property type="entry name" value="UPF0442 PROTEIN YJJB-RELATED"/>
    <property type="match status" value="1"/>
</dbReference>
<evidence type="ECO:0000259" key="9">
    <source>
        <dbReference type="Pfam" id="PF12821"/>
    </source>
</evidence>
<dbReference type="InterPro" id="IPR050539">
    <property type="entry name" value="ThrE_Dicarb/AminoAcid_Exp"/>
</dbReference>
<dbReference type="Proteomes" id="UP001216253">
    <property type="component" value="Unassembled WGS sequence"/>
</dbReference>
<evidence type="ECO:0000256" key="7">
    <source>
        <dbReference type="ARBA" id="ARBA00034125"/>
    </source>
</evidence>
<dbReference type="PANTHER" id="PTHR34390:SF1">
    <property type="entry name" value="SUCCINATE TRANSPORTER SUBUNIT YJJB-RELATED"/>
    <property type="match status" value="1"/>
</dbReference>
<evidence type="ECO:0000256" key="4">
    <source>
        <dbReference type="ARBA" id="ARBA00022692"/>
    </source>
</evidence>
<evidence type="ECO:0000256" key="6">
    <source>
        <dbReference type="ARBA" id="ARBA00023136"/>
    </source>
</evidence>
<proteinExistence type="inferred from homology"/>
<comment type="subcellular location">
    <subcellularLocation>
        <location evidence="1">Cell membrane</location>
        <topology evidence="1">Multi-pass membrane protein</topology>
    </subcellularLocation>
</comment>
<keyword evidence="4 8" id="KW-0812">Transmembrane</keyword>